<reference evidence="3" key="1">
    <citation type="submission" date="2011-08" db="EMBL/GenBank/DDBJ databases">
        <authorList>
            <person name="Rombauts S."/>
        </authorList>
    </citation>
    <scope>NUCLEOTIDE SEQUENCE</scope>
    <source>
        <strain evidence="3">London</strain>
    </source>
</reference>
<dbReference type="Gene3D" id="3.40.50.300">
    <property type="entry name" value="P-loop containing nucleotide triphosphate hydrolases"/>
    <property type="match status" value="1"/>
</dbReference>
<dbReference type="InterPro" id="IPR015943">
    <property type="entry name" value="WD40/YVTN_repeat-like_dom_sf"/>
</dbReference>
<feature type="compositionally biased region" description="Basic and acidic residues" evidence="1">
    <location>
        <begin position="8"/>
        <end position="17"/>
    </location>
</feature>
<dbReference type="PANTHER" id="PTHR19871">
    <property type="entry name" value="BETA TRANSDUCIN-RELATED PROTEIN"/>
    <property type="match status" value="1"/>
</dbReference>
<feature type="region of interest" description="Disordered" evidence="1">
    <location>
        <begin position="1"/>
        <end position="112"/>
    </location>
</feature>
<dbReference type="eggNOG" id="ENOG502QR0H">
    <property type="taxonomic scope" value="Eukaryota"/>
</dbReference>
<dbReference type="InterPro" id="IPR027417">
    <property type="entry name" value="P-loop_NTPase"/>
</dbReference>
<dbReference type="EnsemblMetazoa" id="tetur06g00700.1">
    <property type="protein sequence ID" value="tetur06g00700.1"/>
    <property type="gene ID" value="tetur06g00700"/>
</dbReference>
<sequence>MGTSCSSLKKEDRHKSSVDSGPPTIEERRCSNKISENCPNNGYDLLKESSAGSSSKDDDKRGQSSSVASSELHPAKQSSNFNHDNHLCAPSVTPSPLPSSQTPSPYTTPSANKQLSITSSGLPNLGIFSNVIRNLLIGQKVTSPRLPLNKQLTIYLVTNNLDRYDPVVNKLVESLKSQLLFKSYEINYFNFNLDHLSIYDDEHQYKEICLNSFKYLQERGKLIPLIILDETPERRLLPRIIDDSSYNQIISQSNEEVKNLIEKWYFKDLNQEPPSYILHSISDHLPSFKSHSADERKKCLETWYSESKTIIDFLLNSTNQKTFDDLISSVLSEEVKFLASDSDEINKNTLLVRLVQLEQFSSHVQNAINLIEEKIMTTRKLLAPNASVDLDKATVDKEIFNFFNENFKKLAELAVEEEFAADSIKKESILQQIQFYICSASRYPLIVHGPRGSGKSSLLARASFECSYWSPTTVIVYRSVGLTSESLTIEQTLRSICEQCCTLYGEHISFASSISIKPLETLGKLLNKANEERPLTIIIDGVDQFADYNWIEFDVWLHEELPAFVKVILAMTDDDCLDKFKSIGKCEYLDISNITLNEMERILDVTLQNKSRRITDTQREFVCKQMKESRTPFYAQVFSLKMSEIASTTQPEEINETCNIETIILSFINQLGNIIEPALMAAIITVLSSTKYGISDTEVMDIIFKNQSLRDLFYIAHLSNFPYSFWSLIRFKLSPFIATKADDSLINFKTHQVKTISVKYTQKWKDVTKLSQEEMINYFDISPKDLLSDQIFSGSETLTNQWPNRRKAQELCYLKMKLTDDLSSFVEQYCLNLRWICFKLLVCDPFQFLEDLVLVKSIWKKRSHLVKTNSGDQESEKYSSDLSILNYTIMISAYPLRYHGLQVISQIYSRLYSFLGLSINSQHSSLSLSSSTTTSAVSSMKVNDLAKKYPKAANIVAECRKPFIPSLLPLNTQFMSVNGNIFDEGSDESNTLTTGQSGLDCVVIEENHYQYDQIFLIKGNDAHVIALSTGRGEISVWNIGKQKPVRLLKGINQPKDLRMIDQYRAVVLCNRDLRIYNLDEGSLVMKLKGVMNQKMPFFGLHNENYLVALSRNRMYVNMQSLKTGDLETTFKVGEDRFLNSLLVSANGNICVCGDETQKPFPLLVWDLINRKLIYDLRIPHHEFITKLSAISDDGHYVVCVSKELNSTSPNFIIVYDLQSGTLFKKWKPDCNTVSITISSSASCVINCTETALILVWDLSTGAKRLTLHGHIASVDILQVDERGQTLLSYDSTGKDLSIRLWNLDNGSCLAVFTPDQPLSCCQLSRNGKSVVACLTDSPQLHTLVLCQNSTPEEEISELKSSIYGSPENEFKEFDLSKDV</sequence>
<feature type="compositionally biased region" description="Low complexity" evidence="1">
    <location>
        <begin position="90"/>
        <end position="110"/>
    </location>
</feature>
<dbReference type="SUPFAM" id="SSF52540">
    <property type="entry name" value="P-loop containing nucleoside triphosphate hydrolases"/>
    <property type="match status" value="1"/>
</dbReference>
<dbReference type="PANTHER" id="PTHR19871:SF45">
    <property type="entry name" value="NACHT DOMAIN-CONTAINING PROTEIN"/>
    <property type="match status" value="1"/>
</dbReference>
<reference evidence="2" key="2">
    <citation type="submission" date="2015-06" db="UniProtKB">
        <authorList>
            <consortium name="EnsemblMetazoa"/>
        </authorList>
    </citation>
    <scope>IDENTIFICATION</scope>
</reference>
<dbReference type="HOGENOM" id="CLU_009092_0_0_1"/>
<protein>
    <submittedName>
        <fullName evidence="2">Uncharacterized protein</fullName>
    </submittedName>
</protein>
<dbReference type="SUPFAM" id="SSF50998">
    <property type="entry name" value="Quinoprotein alcohol dehydrogenase-like"/>
    <property type="match status" value="1"/>
</dbReference>
<dbReference type="Proteomes" id="UP000015104">
    <property type="component" value="Unassembled WGS sequence"/>
</dbReference>
<dbReference type="STRING" id="32264.T1K6J3"/>
<dbReference type="EMBL" id="CAEY01001792">
    <property type="status" value="NOT_ANNOTATED_CDS"/>
    <property type="molecule type" value="Genomic_DNA"/>
</dbReference>
<dbReference type="SMART" id="SM00320">
    <property type="entry name" value="WD40"/>
    <property type="match status" value="5"/>
</dbReference>
<accession>T1K6J3</accession>
<name>T1K6J3_TETUR</name>
<evidence type="ECO:0000313" key="2">
    <source>
        <dbReference type="EnsemblMetazoa" id="tetur06g00700.1"/>
    </source>
</evidence>
<dbReference type="InterPro" id="IPR052752">
    <property type="entry name" value="NACHT-WD_repeat"/>
</dbReference>
<keyword evidence="3" id="KW-1185">Reference proteome</keyword>
<evidence type="ECO:0000256" key="1">
    <source>
        <dbReference type="SAM" id="MobiDB-lite"/>
    </source>
</evidence>
<organism evidence="2 3">
    <name type="scientific">Tetranychus urticae</name>
    <name type="common">Two-spotted spider mite</name>
    <dbReference type="NCBI Taxonomy" id="32264"/>
    <lineage>
        <taxon>Eukaryota</taxon>
        <taxon>Metazoa</taxon>
        <taxon>Ecdysozoa</taxon>
        <taxon>Arthropoda</taxon>
        <taxon>Chelicerata</taxon>
        <taxon>Arachnida</taxon>
        <taxon>Acari</taxon>
        <taxon>Acariformes</taxon>
        <taxon>Trombidiformes</taxon>
        <taxon>Prostigmata</taxon>
        <taxon>Eleutherengona</taxon>
        <taxon>Raphignathae</taxon>
        <taxon>Tetranychoidea</taxon>
        <taxon>Tetranychidae</taxon>
        <taxon>Tetranychus</taxon>
    </lineage>
</organism>
<dbReference type="Gene3D" id="2.130.10.10">
    <property type="entry name" value="YVTN repeat-like/Quinoprotein amine dehydrogenase"/>
    <property type="match status" value="2"/>
</dbReference>
<dbReference type="InterPro" id="IPR001680">
    <property type="entry name" value="WD40_rpt"/>
</dbReference>
<evidence type="ECO:0000313" key="3">
    <source>
        <dbReference type="Proteomes" id="UP000015104"/>
    </source>
</evidence>
<dbReference type="InterPro" id="IPR011047">
    <property type="entry name" value="Quinoprotein_ADH-like_sf"/>
</dbReference>
<proteinExistence type="predicted"/>